<keyword evidence="5" id="KW-1185">Reference proteome</keyword>
<dbReference type="PANTHER" id="PTHR40068">
    <property type="entry name" value="TRANSCRIPTION REPRESSOR NIAR-RELATED"/>
    <property type="match status" value="1"/>
</dbReference>
<proteinExistence type="predicted"/>
<dbReference type="GO" id="GO:0046872">
    <property type="term" value="F:metal ion binding"/>
    <property type="evidence" value="ECO:0007669"/>
    <property type="project" value="UniProtKB-KW"/>
</dbReference>
<dbReference type="AlphaFoldDB" id="A0A553ZWC9"/>
<organism evidence="4 5">
    <name type="scientific">Alkalicoccobacillus porphyridii</name>
    <dbReference type="NCBI Taxonomy" id="2597270"/>
    <lineage>
        <taxon>Bacteria</taxon>
        <taxon>Bacillati</taxon>
        <taxon>Bacillota</taxon>
        <taxon>Bacilli</taxon>
        <taxon>Bacillales</taxon>
        <taxon>Bacillaceae</taxon>
        <taxon>Alkalicoccobacillus</taxon>
    </lineage>
</organism>
<dbReference type="InterPro" id="IPR036388">
    <property type="entry name" value="WH-like_DNA-bd_sf"/>
</dbReference>
<name>A0A553ZWC9_9BACI</name>
<gene>
    <name evidence="4" type="ORF">FN960_14880</name>
</gene>
<dbReference type="Gene3D" id="1.10.10.10">
    <property type="entry name" value="Winged helix-like DNA-binding domain superfamily/Winged helix DNA-binding domain"/>
    <property type="match status" value="1"/>
</dbReference>
<dbReference type="Pfam" id="PF08279">
    <property type="entry name" value="HTH_11"/>
    <property type="match status" value="1"/>
</dbReference>
<evidence type="ECO:0000313" key="4">
    <source>
        <dbReference type="EMBL" id="TSB45767.1"/>
    </source>
</evidence>
<reference evidence="4 5" key="1">
    <citation type="submission" date="2019-07" db="EMBL/GenBank/DDBJ databases">
        <authorList>
            <person name="Park Y.J."/>
            <person name="Jeong S.E."/>
            <person name="Jung H.S."/>
        </authorList>
    </citation>
    <scope>NUCLEOTIDE SEQUENCE [LARGE SCALE GENOMIC DNA]</scope>
    <source>
        <strain evidence="5">P16(2019)</strain>
    </source>
</reference>
<dbReference type="InterPro" id="IPR013196">
    <property type="entry name" value="HTH_11"/>
</dbReference>
<accession>A0A553ZWC9</accession>
<dbReference type="InterPro" id="IPR004173">
    <property type="entry name" value="3H_domain"/>
</dbReference>
<dbReference type="InterPro" id="IPR036390">
    <property type="entry name" value="WH_DNA-bd_sf"/>
</dbReference>
<dbReference type="SUPFAM" id="SSF46785">
    <property type="entry name" value="Winged helix' DNA-binding domain"/>
    <property type="match status" value="1"/>
</dbReference>
<dbReference type="InterPro" id="IPR026043">
    <property type="entry name" value="NadR"/>
</dbReference>
<dbReference type="InterPro" id="IPR035922">
    <property type="entry name" value="3H_dom_sf"/>
</dbReference>
<comment type="caution">
    <text evidence="4">The sequence shown here is derived from an EMBL/GenBank/DDBJ whole genome shotgun (WGS) entry which is preliminary data.</text>
</comment>
<evidence type="ECO:0000259" key="3">
    <source>
        <dbReference type="Pfam" id="PF08279"/>
    </source>
</evidence>
<evidence type="ECO:0000259" key="2">
    <source>
        <dbReference type="Pfam" id="PF02829"/>
    </source>
</evidence>
<dbReference type="PIRSF" id="PIRSF037847">
    <property type="entry name" value="NiaR"/>
    <property type="match status" value="1"/>
</dbReference>
<keyword evidence="1" id="KW-0479">Metal-binding</keyword>
<evidence type="ECO:0000313" key="5">
    <source>
        <dbReference type="Proteomes" id="UP000318521"/>
    </source>
</evidence>
<keyword evidence="1" id="KW-0533">Nickel</keyword>
<dbReference type="PANTHER" id="PTHR40068:SF1">
    <property type="entry name" value="TRANSCRIPTION REPRESSOR NIAR-RELATED"/>
    <property type="match status" value="1"/>
</dbReference>
<feature type="binding site" evidence="1">
    <location>
        <position position="91"/>
    </location>
    <ligand>
        <name>Ni(2+)</name>
        <dbReference type="ChEBI" id="CHEBI:49786"/>
    </ligand>
</feature>
<feature type="domain" description="3H" evidence="2">
    <location>
        <begin position="80"/>
        <end position="175"/>
    </location>
</feature>
<feature type="binding site" evidence="1">
    <location>
        <position position="150"/>
    </location>
    <ligand>
        <name>Ni(2+)</name>
        <dbReference type="ChEBI" id="CHEBI:49786"/>
    </ligand>
</feature>
<feature type="domain" description="Helix-turn-helix type 11" evidence="3">
    <location>
        <begin position="12"/>
        <end position="64"/>
    </location>
</feature>
<dbReference type="SUPFAM" id="SSF75500">
    <property type="entry name" value="Putative transcriptional regulator TM1602, C-terminal domain"/>
    <property type="match status" value="1"/>
</dbReference>
<feature type="binding site" evidence="1">
    <location>
        <position position="152"/>
    </location>
    <ligand>
        <name>Ni(2+)</name>
        <dbReference type="ChEBI" id="CHEBI:49786"/>
    </ligand>
</feature>
<dbReference type="OrthoDB" id="9792661at2"/>
<dbReference type="Pfam" id="PF02829">
    <property type="entry name" value="3H"/>
    <property type="match status" value="1"/>
</dbReference>
<dbReference type="Gene3D" id="3.30.1340.20">
    <property type="entry name" value="3H domain"/>
    <property type="match status" value="1"/>
</dbReference>
<sequence length="180" mass="20050">MTKGDKLPGEKRRQAIIQWLGENNAPITGSELAKRSGVSRQVIVQDISLLKAKSYDIFATSQGYMLLPKATSQVTTKLLACKHDFSHTIDELYIMVDHGLFVRDVIIEHPLYGELTASLMIQSRQDADQFYENMRQSKASLLSALTEGIHLHTVEAEHASQIELASQALEKAGILLKETD</sequence>
<dbReference type="EMBL" id="VLXZ01000009">
    <property type="protein sequence ID" value="TSB45767.1"/>
    <property type="molecule type" value="Genomic_DNA"/>
</dbReference>
<feature type="binding site" evidence="1">
    <location>
        <position position="83"/>
    </location>
    <ligand>
        <name>Ni(2+)</name>
        <dbReference type="ChEBI" id="CHEBI:49786"/>
    </ligand>
</feature>
<protein>
    <submittedName>
        <fullName evidence="4">Transcription repressor NadR</fullName>
    </submittedName>
</protein>
<dbReference type="RefSeq" id="WP_143849596.1">
    <property type="nucleotide sequence ID" value="NZ_VLXZ01000009.1"/>
</dbReference>
<dbReference type="Proteomes" id="UP000318521">
    <property type="component" value="Unassembled WGS sequence"/>
</dbReference>
<evidence type="ECO:0000256" key="1">
    <source>
        <dbReference type="PIRSR" id="PIRSR037847-1"/>
    </source>
</evidence>